<dbReference type="AlphaFoldDB" id="A0A679KIT5"/>
<reference evidence="7" key="3">
    <citation type="submission" date="2021-08" db="EMBL/GenBank/DDBJ databases">
        <authorList>
            <person name="Tani A."/>
            <person name="Ola A."/>
            <person name="Ogura Y."/>
            <person name="Katsura K."/>
            <person name="Hayashi T."/>
        </authorList>
    </citation>
    <scope>NUCLEOTIDE SEQUENCE</scope>
    <source>
        <strain evidence="7">DSM 21893</strain>
    </source>
</reference>
<dbReference type="EMBL" id="LR743511">
    <property type="protein sequence ID" value="CAA2145025.1"/>
    <property type="molecule type" value="Genomic_DNA"/>
</dbReference>
<evidence type="ECO:0000256" key="1">
    <source>
        <dbReference type="ARBA" id="ARBA00012528"/>
    </source>
</evidence>
<dbReference type="GO" id="GO:0007165">
    <property type="term" value="P:signal transduction"/>
    <property type="evidence" value="ECO:0007669"/>
    <property type="project" value="InterPro"/>
</dbReference>
<dbReference type="RefSeq" id="WP_018043191.1">
    <property type="nucleotide sequence ID" value="NZ_BPQF01000011.1"/>
</dbReference>
<evidence type="ECO:0000313" key="7">
    <source>
        <dbReference type="EMBL" id="GJD40010.1"/>
    </source>
</evidence>
<comment type="catalytic activity">
    <reaction evidence="2">
        <text>2 GTP = 3',3'-c-di-GMP + 2 diphosphate</text>
        <dbReference type="Rhea" id="RHEA:24898"/>
        <dbReference type="ChEBI" id="CHEBI:33019"/>
        <dbReference type="ChEBI" id="CHEBI:37565"/>
        <dbReference type="ChEBI" id="CHEBI:58805"/>
        <dbReference type="EC" id="2.7.7.65"/>
    </reaction>
</comment>
<dbReference type="InterPro" id="IPR000160">
    <property type="entry name" value="GGDEF_dom"/>
</dbReference>
<keyword evidence="6" id="KW-0808">Transferase</keyword>
<dbReference type="CDD" id="cd01949">
    <property type="entry name" value="GGDEF"/>
    <property type="match status" value="1"/>
</dbReference>
<dbReference type="SUPFAM" id="SSF55073">
    <property type="entry name" value="Nucleotide cyclase"/>
    <property type="match status" value="1"/>
</dbReference>
<keyword evidence="3" id="KW-0812">Transmembrane</keyword>
<dbReference type="PROSITE" id="PS50887">
    <property type="entry name" value="GGDEF"/>
    <property type="match status" value="1"/>
</dbReference>
<feature type="domain" description="HAMP" evidence="4">
    <location>
        <begin position="315"/>
        <end position="368"/>
    </location>
</feature>
<accession>A0A679KIT5</accession>
<protein>
    <recommendedName>
        <fullName evidence="1">diguanylate cyclase</fullName>
        <ecNumber evidence="1">2.7.7.65</ecNumber>
    </recommendedName>
</protein>
<dbReference type="InterPro" id="IPR043128">
    <property type="entry name" value="Rev_trsase/Diguanyl_cyclase"/>
</dbReference>
<dbReference type="Pfam" id="PF00990">
    <property type="entry name" value="GGDEF"/>
    <property type="match status" value="1"/>
</dbReference>
<evidence type="ECO:0000259" key="4">
    <source>
        <dbReference type="PROSITE" id="PS50885"/>
    </source>
</evidence>
<sequence length="574" mass="61820">MLGRLADKISLRHQISLFAGAVGLSIVAASTLGSALLARGQATDMAQNALLQVARSVADRLDQDMAERLREIRNVAALDPLQPHWMEETGSLRKVLQTMQKTLPDYAWIGFADETGKVRAATGGILEGANVGQRPWFIDGMKGAVAEDVHVAALLQSLLKPSGDKTPFRFVDFASPVTDASGRIIGVLGSHLSWSWADVVRREVLSSRRPELKEEIVVLDRTGRVLLGPDLGTTPYSPADLAAGHFIASGPDGKRLAAVSATRGRGDYSGLGWIVVALQPEDTALAGANRLTLLITLIGLGAGAVGVLGIFLVVTRLSRPLVNLTDAVDRIGREPNATMTERVHGSPEVLRLSAAVRSLLRRIGTAESDARDVETEASRAVQAAQDRVRRIGDDLHALQLIANKDALTGLLNRRAFLPLAKEALNAFKLYRRPIAVLMIDIDHFKRVNDRYGHPAGDVVIRKVGSIISDTIRTTDKVARFGGEEFIVLLGDSSAVGAALIAERIRQSVASTVFEPDNNRLLATISIGIAEADSSDKDIDHTIERADRALYEAKSRGRNCIHTFTADIADLRSVA</sequence>
<dbReference type="GO" id="GO:0016020">
    <property type="term" value="C:membrane"/>
    <property type="evidence" value="ECO:0007669"/>
    <property type="project" value="InterPro"/>
</dbReference>
<dbReference type="InterPro" id="IPR050469">
    <property type="entry name" value="Diguanylate_Cyclase"/>
</dbReference>
<dbReference type="Proteomes" id="UP001055307">
    <property type="component" value="Unassembled WGS sequence"/>
</dbReference>
<feature type="transmembrane region" description="Helical" evidence="3">
    <location>
        <begin position="15"/>
        <end position="38"/>
    </location>
</feature>
<feature type="transmembrane region" description="Helical" evidence="3">
    <location>
        <begin position="291"/>
        <end position="314"/>
    </location>
</feature>
<dbReference type="Gene3D" id="6.10.340.10">
    <property type="match status" value="1"/>
</dbReference>
<dbReference type="PANTHER" id="PTHR45138">
    <property type="entry name" value="REGULATORY COMPONENTS OF SENSORY TRANSDUCTION SYSTEM"/>
    <property type="match status" value="1"/>
</dbReference>
<keyword evidence="3" id="KW-1133">Transmembrane helix</keyword>
<dbReference type="CDD" id="cd12914">
    <property type="entry name" value="PDC1_DGC_like"/>
    <property type="match status" value="1"/>
</dbReference>
<name>A0A679KIT5_9HYPH</name>
<dbReference type="NCBIfam" id="TIGR00254">
    <property type="entry name" value="GGDEF"/>
    <property type="match status" value="1"/>
</dbReference>
<feature type="domain" description="GGDEF" evidence="5">
    <location>
        <begin position="432"/>
        <end position="565"/>
    </location>
</feature>
<keyword evidence="6" id="KW-0548">Nucleotidyltransferase</keyword>
<dbReference type="InterPro" id="IPR003660">
    <property type="entry name" value="HAMP_dom"/>
</dbReference>
<dbReference type="FunFam" id="3.30.70.270:FF:000001">
    <property type="entry name" value="Diguanylate cyclase domain protein"/>
    <property type="match status" value="1"/>
</dbReference>
<evidence type="ECO:0000313" key="8">
    <source>
        <dbReference type="Proteomes" id="UP001055307"/>
    </source>
</evidence>
<reference evidence="6" key="2">
    <citation type="submission" date="2019-12" db="EMBL/GenBank/DDBJ databases">
        <authorList>
            <person name="Cremers G."/>
        </authorList>
    </citation>
    <scope>NUCLEOTIDE SEQUENCE</scope>
    <source>
        <strain evidence="6">Mbul2</strain>
    </source>
</reference>
<keyword evidence="8" id="KW-1185">Reference proteome</keyword>
<reference evidence="7" key="1">
    <citation type="journal article" date="2016" name="Front. Microbiol.">
        <title>Genome Sequence of the Piezophilic, Mesophilic Sulfate-Reducing Bacterium Desulfovibrio indicus J2T.</title>
        <authorList>
            <person name="Cao J."/>
            <person name="Maignien L."/>
            <person name="Shao Z."/>
            <person name="Alain K."/>
            <person name="Jebbar M."/>
        </authorList>
    </citation>
    <scope>NUCLEOTIDE SEQUENCE</scope>
    <source>
        <strain evidence="7">DSM 21893</strain>
    </source>
</reference>
<keyword evidence="3" id="KW-0472">Membrane</keyword>
<evidence type="ECO:0000256" key="3">
    <source>
        <dbReference type="SAM" id="Phobius"/>
    </source>
</evidence>
<proteinExistence type="predicted"/>
<dbReference type="GO" id="GO:0052621">
    <property type="term" value="F:diguanylate cyclase activity"/>
    <property type="evidence" value="ECO:0007669"/>
    <property type="project" value="UniProtKB-EC"/>
</dbReference>
<dbReference type="EMBL" id="BPQF01000011">
    <property type="protein sequence ID" value="GJD40010.1"/>
    <property type="molecule type" value="Genomic_DNA"/>
</dbReference>
<dbReference type="EC" id="2.7.7.65" evidence="1"/>
<dbReference type="Gene3D" id="3.30.450.20">
    <property type="entry name" value="PAS domain"/>
    <property type="match status" value="1"/>
</dbReference>
<dbReference type="SMART" id="SM00267">
    <property type="entry name" value="GGDEF"/>
    <property type="match status" value="1"/>
</dbReference>
<dbReference type="PROSITE" id="PS50885">
    <property type="entry name" value="HAMP"/>
    <property type="match status" value="1"/>
</dbReference>
<dbReference type="InterPro" id="IPR029787">
    <property type="entry name" value="Nucleotide_cyclase"/>
</dbReference>
<gene>
    <name evidence="6" type="primary">ycdT_3</name>
    <name evidence="6" type="ORF">MBLL_04145</name>
    <name evidence="7" type="ORF">OICFNHDK_2474</name>
</gene>
<evidence type="ECO:0000313" key="6">
    <source>
        <dbReference type="EMBL" id="CAA2145025.1"/>
    </source>
</evidence>
<evidence type="ECO:0000256" key="2">
    <source>
        <dbReference type="ARBA" id="ARBA00034247"/>
    </source>
</evidence>
<organism evidence="6">
    <name type="scientific">Methylobacterium bullatum</name>
    <dbReference type="NCBI Taxonomy" id="570505"/>
    <lineage>
        <taxon>Bacteria</taxon>
        <taxon>Pseudomonadati</taxon>
        <taxon>Pseudomonadota</taxon>
        <taxon>Alphaproteobacteria</taxon>
        <taxon>Hyphomicrobiales</taxon>
        <taxon>Methylobacteriaceae</taxon>
        <taxon>Methylobacterium</taxon>
    </lineage>
</organism>
<dbReference type="PANTHER" id="PTHR45138:SF9">
    <property type="entry name" value="DIGUANYLATE CYCLASE DGCM-RELATED"/>
    <property type="match status" value="1"/>
</dbReference>
<dbReference type="Gene3D" id="3.30.70.270">
    <property type="match status" value="1"/>
</dbReference>
<evidence type="ECO:0000259" key="5">
    <source>
        <dbReference type="PROSITE" id="PS50887"/>
    </source>
</evidence>